<feature type="transmembrane region" description="Helical" evidence="1">
    <location>
        <begin position="69"/>
        <end position="92"/>
    </location>
</feature>
<organism evidence="2 3">
    <name type="scientific">Fictibacillus aquaticus</name>
    <dbReference type="NCBI Taxonomy" id="2021314"/>
    <lineage>
        <taxon>Bacteria</taxon>
        <taxon>Bacillati</taxon>
        <taxon>Bacillota</taxon>
        <taxon>Bacilli</taxon>
        <taxon>Bacillales</taxon>
        <taxon>Fictibacillaceae</taxon>
        <taxon>Fictibacillus</taxon>
    </lineage>
</organism>
<name>A0A235F6N4_9BACL</name>
<feature type="transmembrane region" description="Helical" evidence="1">
    <location>
        <begin position="122"/>
        <end position="145"/>
    </location>
</feature>
<sequence length="265" mass="28795">MNMILRELKASRRSLIFWMAGILAMVAGGMSKYGSIQDSGQSMNDMMAAMPKSLQALFGIGSVDLSTVLGYYVVVFAYVLLMAAIHAGLLGANVIAKEERDKTAEFLMSKPVSRMQVLKSKLAAALFMIVIFNSTVLVVSVLMVQHYGGGNEDAGRLAILMMLLYLVQVLFLSAGAAIAAVSKKPKQAVSLSAGVILITYLLSIVIELSENLEVLRFATPFKYFEAKEVLFDIGGDWMFIALSVVLSGVLLIVAFTVYQKRDLNV</sequence>
<dbReference type="OrthoDB" id="9800309at2"/>
<feature type="transmembrane region" description="Helical" evidence="1">
    <location>
        <begin position="15"/>
        <end position="36"/>
    </location>
</feature>
<dbReference type="GO" id="GO:0005886">
    <property type="term" value="C:plasma membrane"/>
    <property type="evidence" value="ECO:0007669"/>
    <property type="project" value="UniProtKB-SubCell"/>
</dbReference>
<evidence type="ECO:0000256" key="1">
    <source>
        <dbReference type="SAM" id="Phobius"/>
    </source>
</evidence>
<feature type="transmembrane region" description="Helical" evidence="1">
    <location>
        <begin position="157"/>
        <end position="181"/>
    </location>
</feature>
<evidence type="ECO:0000313" key="2">
    <source>
        <dbReference type="EMBL" id="OYD56814.1"/>
    </source>
</evidence>
<feature type="transmembrane region" description="Helical" evidence="1">
    <location>
        <begin position="188"/>
        <end position="206"/>
    </location>
</feature>
<comment type="caution">
    <text evidence="2">The sequence shown here is derived from an EMBL/GenBank/DDBJ whole genome shotgun (WGS) entry which is preliminary data.</text>
</comment>
<dbReference type="PANTHER" id="PTHR37305:SF1">
    <property type="entry name" value="MEMBRANE PROTEIN"/>
    <property type="match status" value="1"/>
</dbReference>
<keyword evidence="1" id="KW-0472">Membrane</keyword>
<keyword evidence="1" id="KW-1133">Transmembrane helix</keyword>
<keyword evidence="3" id="KW-1185">Reference proteome</keyword>
<dbReference type="EMBL" id="NOII01000011">
    <property type="protein sequence ID" value="OYD56814.1"/>
    <property type="molecule type" value="Genomic_DNA"/>
</dbReference>
<protein>
    <submittedName>
        <fullName evidence="2">ABC transporter</fullName>
    </submittedName>
</protein>
<keyword evidence="1" id="KW-0812">Transmembrane</keyword>
<dbReference type="AlphaFoldDB" id="A0A235F6N4"/>
<accession>A0A235F6N4</accession>
<dbReference type="PANTHER" id="PTHR37305">
    <property type="entry name" value="INTEGRAL MEMBRANE PROTEIN-RELATED"/>
    <property type="match status" value="1"/>
</dbReference>
<dbReference type="Proteomes" id="UP000215059">
    <property type="component" value="Unassembled WGS sequence"/>
</dbReference>
<feature type="transmembrane region" description="Helical" evidence="1">
    <location>
        <begin position="237"/>
        <end position="258"/>
    </location>
</feature>
<dbReference type="GO" id="GO:0140359">
    <property type="term" value="F:ABC-type transporter activity"/>
    <property type="evidence" value="ECO:0007669"/>
    <property type="project" value="InterPro"/>
</dbReference>
<dbReference type="Pfam" id="PF12679">
    <property type="entry name" value="ABC2_membrane_2"/>
    <property type="match status" value="1"/>
</dbReference>
<gene>
    <name evidence="2" type="ORF">CGZ90_16725</name>
</gene>
<evidence type="ECO:0000313" key="3">
    <source>
        <dbReference type="Proteomes" id="UP000215059"/>
    </source>
</evidence>
<proteinExistence type="predicted"/>
<reference evidence="2 3" key="1">
    <citation type="submission" date="2017-07" db="EMBL/GenBank/DDBJ databases">
        <title>Fictibacillus sp. nov. GDSW-R2A3 Genome sequencing and assembly.</title>
        <authorList>
            <person name="Mayilraj S."/>
        </authorList>
    </citation>
    <scope>NUCLEOTIDE SEQUENCE [LARGE SCALE GENOMIC DNA]</scope>
    <source>
        <strain evidence="2 3">GDSW-R2A3</strain>
    </source>
</reference>